<feature type="compositionally biased region" description="Polar residues" evidence="2">
    <location>
        <begin position="54"/>
        <end position="63"/>
    </location>
</feature>
<feature type="region of interest" description="Disordered" evidence="2">
    <location>
        <begin position="1976"/>
        <end position="2000"/>
    </location>
</feature>
<name>A0A8H3V484_VENIN</name>
<feature type="region of interest" description="Disordered" evidence="2">
    <location>
        <begin position="2317"/>
        <end position="2488"/>
    </location>
</feature>
<feature type="compositionally biased region" description="Basic and acidic residues" evidence="2">
    <location>
        <begin position="2341"/>
        <end position="2359"/>
    </location>
</feature>
<feature type="coiled-coil region" evidence="1">
    <location>
        <begin position="1202"/>
        <end position="1260"/>
    </location>
</feature>
<dbReference type="GO" id="GO:0007076">
    <property type="term" value="P:mitotic chromosome condensation"/>
    <property type="evidence" value="ECO:0007669"/>
    <property type="project" value="TreeGrafter"/>
</dbReference>
<feature type="coiled-coil region" evidence="1">
    <location>
        <begin position="1433"/>
        <end position="1494"/>
    </location>
</feature>
<comment type="caution">
    <text evidence="4">The sequence shown here is derived from an EMBL/GenBank/DDBJ whole genome shotgun (WGS) entry which is preliminary data.</text>
</comment>
<feature type="coiled-coil region" evidence="1">
    <location>
        <begin position="827"/>
        <end position="854"/>
    </location>
</feature>
<feature type="domain" description="VWFA" evidence="3">
    <location>
        <begin position="840"/>
        <end position="1074"/>
    </location>
</feature>
<feature type="region of interest" description="Disordered" evidence="2">
    <location>
        <begin position="1"/>
        <end position="205"/>
    </location>
</feature>
<dbReference type="InterPro" id="IPR002035">
    <property type="entry name" value="VWF_A"/>
</dbReference>
<feature type="compositionally biased region" description="Polar residues" evidence="2">
    <location>
        <begin position="2323"/>
        <end position="2339"/>
    </location>
</feature>
<evidence type="ECO:0000313" key="6">
    <source>
        <dbReference type="Proteomes" id="UP000433883"/>
    </source>
</evidence>
<feature type="compositionally biased region" description="Polar residues" evidence="2">
    <location>
        <begin position="1335"/>
        <end position="1351"/>
    </location>
</feature>
<evidence type="ECO:0000313" key="4">
    <source>
        <dbReference type="EMBL" id="KAE9981841.1"/>
    </source>
</evidence>
<feature type="compositionally biased region" description="Polar residues" evidence="2">
    <location>
        <begin position="160"/>
        <end position="176"/>
    </location>
</feature>
<feature type="compositionally biased region" description="Polar residues" evidence="2">
    <location>
        <begin position="458"/>
        <end position="468"/>
    </location>
</feature>
<feature type="compositionally biased region" description="Acidic residues" evidence="2">
    <location>
        <begin position="2476"/>
        <end position="2488"/>
    </location>
</feature>
<dbReference type="PANTHER" id="PTHR43941">
    <property type="entry name" value="STRUCTURAL MAINTENANCE OF CHROMOSOMES PROTEIN 2"/>
    <property type="match status" value="1"/>
</dbReference>
<dbReference type="EMBL" id="WNWR01000002">
    <property type="protein sequence ID" value="KAE9994772.1"/>
    <property type="molecule type" value="Genomic_DNA"/>
</dbReference>
<keyword evidence="1" id="KW-0175">Coiled coil</keyword>
<accession>A0A8H3V484</accession>
<feature type="region of interest" description="Disordered" evidence="2">
    <location>
        <begin position="1335"/>
        <end position="1354"/>
    </location>
</feature>
<feature type="coiled-coil region" evidence="1">
    <location>
        <begin position="1682"/>
        <end position="1713"/>
    </location>
</feature>
<protein>
    <recommendedName>
        <fullName evidence="3">VWFA domain-containing protein</fullName>
    </recommendedName>
</protein>
<evidence type="ECO:0000313" key="5">
    <source>
        <dbReference type="EMBL" id="KAE9994772.1"/>
    </source>
</evidence>
<gene>
    <name evidence="4" type="ORF">BLS_006907</name>
    <name evidence="5" type="ORF">EG327_003036</name>
</gene>
<feature type="compositionally biased region" description="Basic and acidic residues" evidence="2">
    <location>
        <begin position="2373"/>
        <end position="2390"/>
    </location>
</feature>
<feature type="region of interest" description="Disordered" evidence="2">
    <location>
        <begin position="217"/>
        <end position="246"/>
    </location>
</feature>
<feature type="region of interest" description="Disordered" evidence="2">
    <location>
        <begin position="430"/>
        <end position="483"/>
    </location>
</feature>
<feature type="compositionally biased region" description="Basic and acidic residues" evidence="2">
    <location>
        <begin position="2529"/>
        <end position="2539"/>
    </location>
</feature>
<reference evidence="4 6" key="1">
    <citation type="submission" date="2019-11" db="EMBL/GenBank/DDBJ databases">
        <title>Venturia inaequalis Genome Resource.</title>
        <authorList>
            <person name="Lichtner F.J."/>
        </authorList>
    </citation>
    <scope>NUCLEOTIDE SEQUENCE [LARGE SCALE GENOMIC DNA]</scope>
    <source>
        <strain evidence="4">Bline_iso_100314</strain>
        <strain evidence="5 7">DMI_063113</strain>
    </source>
</reference>
<dbReference type="GO" id="GO:0000785">
    <property type="term" value="C:chromatin"/>
    <property type="evidence" value="ECO:0007669"/>
    <property type="project" value="TreeGrafter"/>
</dbReference>
<dbReference type="EMBL" id="WNWQ01000052">
    <property type="protein sequence ID" value="KAE9981841.1"/>
    <property type="molecule type" value="Genomic_DNA"/>
</dbReference>
<dbReference type="GO" id="GO:0000796">
    <property type="term" value="C:condensin complex"/>
    <property type="evidence" value="ECO:0007669"/>
    <property type="project" value="TreeGrafter"/>
</dbReference>
<feature type="compositionally biased region" description="Low complexity" evidence="2">
    <location>
        <begin position="64"/>
        <end position="74"/>
    </location>
</feature>
<feature type="compositionally biased region" description="Low complexity" evidence="2">
    <location>
        <begin position="2425"/>
        <end position="2440"/>
    </location>
</feature>
<feature type="coiled-coil region" evidence="1">
    <location>
        <begin position="2134"/>
        <end position="2210"/>
    </location>
</feature>
<keyword evidence="7" id="KW-1185">Reference proteome</keyword>
<dbReference type="PROSITE" id="PS50234">
    <property type="entry name" value="VWFA"/>
    <property type="match status" value="1"/>
</dbReference>
<dbReference type="Proteomes" id="UP000433883">
    <property type="component" value="Unassembled WGS sequence"/>
</dbReference>
<evidence type="ECO:0000313" key="7">
    <source>
        <dbReference type="Proteomes" id="UP000490939"/>
    </source>
</evidence>
<feature type="compositionally biased region" description="Basic and acidic residues" evidence="2">
    <location>
        <begin position="1"/>
        <end position="27"/>
    </location>
</feature>
<organism evidence="4 6">
    <name type="scientific">Venturia inaequalis</name>
    <name type="common">Apple scab fungus</name>
    <dbReference type="NCBI Taxonomy" id="5025"/>
    <lineage>
        <taxon>Eukaryota</taxon>
        <taxon>Fungi</taxon>
        <taxon>Dikarya</taxon>
        <taxon>Ascomycota</taxon>
        <taxon>Pezizomycotina</taxon>
        <taxon>Dothideomycetes</taxon>
        <taxon>Pleosporomycetidae</taxon>
        <taxon>Venturiales</taxon>
        <taxon>Venturiaceae</taxon>
        <taxon>Venturia</taxon>
    </lineage>
</organism>
<feature type="compositionally biased region" description="Basic and acidic residues" evidence="2">
    <location>
        <begin position="118"/>
        <end position="143"/>
    </location>
</feature>
<evidence type="ECO:0000256" key="1">
    <source>
        <dbReference type="SAM" id="Coils"/>
    </source>
</evidence>
<dbReference type="GO" id="GO:0003682">
    <property type="term" value="F:chromatin binding"/>
    <property type="evidence" value="ECO:0007669"/>
    <property type="project" value="TreeGrafter"/>
</dbReference>
<evidence type="ECO:0000259" key="3">
    <source>
        <dbReference type="PROSITE" id="PS50234"/>
    </source>
</evidence>
<evidence type="ECO:0000256" key="2">
    <source>
        <dbReference type="SAM" id="MobiDB-lite"/>
    </source>
</evidence>
<proteinExistence type="predicted"/>
<feature type="compositionally biased region" description="Basic and acidic residues" evidence="2">
    <location>
        <begin position="90"/>
        <end position="100"/>
    </location>
</feature>
<dbReference type="GO" id="GO:0000793">
    <property type="term" value="C:condensed chromosome"/>
    <property type="evidence" value="ECO:0007669"/>
    <property type="project" value="TreeGrafter"/>
</dbReference>
<sequence>MSSDRERSESRDRDSLVRQSHSFDLHGRSIPMWDSSDPARAPPPLPLNPGVGSPQPTTRPNTSAHIAAAAQALADRARESAGPAPYVKNEMPEKSPERSLIKGAAHRRMQSLQAPSVRDLRSYLDGTRSPERSSPDRSPERGRSGTVTPMTSREFDKDSIFSSPERNASRTATPTPASRDLLGSAPSLRPTSRSAPKAILGENTPPSATMLALQNMPIKDYNDPPPLTDITNSSNSSAPRKSSEDMGAISTQILSLTTICTSLQREMANLSRRSKDNATDLVSLKEATNSRDEDIRKSLRELVQNLHPGGSTSGLFGSSTPRANPNYGMSTPPPGKSFTLPRIPSPSSIFDERVGSPSPFSMDGVASVAMLEKIIREMMTKDGQEHILTTLSNLFDKASKDSGETAKKVEEMRQQIQDALEKQASQALVPCNHPTSGEAPRNLEQSSESGPLTRITRDIQNVNTSNGQSNGGEDAQSSYTSPKAADFVSDEMIKLLKKIKESVGQTGGMVGEMKAQQRDLRGEVLHMGRDIARKIDESRKPASGARAIEDGSGKQDIARIVTEGLAELKKHLDETMRDKRRQSSSTTVSRSSVNSQEVYEVVKHSLVSRGIDPVETQQAFDSGLTKEAILQAVKEAYEEFKPDVQVEQFGLEREEILECLREGLEQYAPPTNEQPGMSREEIMSAIHDAMKDFQPPPPINEANDTRDELLMAVRECLDEFKPSLAVAAVERAPSPRDRDRELDITREVVLDAVKSALAAKGPDAAREIEISREDLFEAIKASLESSGSPFGQYGEQVVNQLDQMLNEMRHEFKDYSTANGRDTEQVLDAMNDGLEKLRVDIEQYVDRAQDVTSKDEIIDAVRGGLEHLRQDVEAYCAAGPQGENAFRGTDMLSYIKAEFEHLHNAMNSQLTLSNSSEDKDQILQAIQNGFESLQTNIGSRGFDDESGEAVNEAMKTEFEQLREAVIGGSSVHKDEVIDIITSGLDTIHGKIDGGAFGSGSNEEDIRAIKEELEHLRETIANTMTRTVDDGNNEEVMDAVRELREMVSALPHDQSVAVSNAESIQAALDGLREQLGTDNGATSKEVLDTIQSEFESLRTSLGGTLVRSGENEDKDEMMEAVRSTLETVQTLANRPAGSIDDELLGAIRAEFQVLNVQINGVAQHTQHIVQKADVDDVMDAVRLGFDDLRSELVKKIENPEPHMKATSELLDALNEGLESLKTDVSSTAAKPIDMTVSYEILDTLKEGIASLRADMEKLREGSVMSSEESSEDSNDRELVISNEIVLADEGAPASRGMSPPPPTSTEIISPVDIQKLELMLAELAIKFDAMDANIQDPSFRSQPQEPISSQPAEGTALKSDLENIETIIKDTALKADLESIETIIKEMQGSIDIMAARELDMSATAKKEDTDAIETLLQNTKAKLDEMVMPDVTNNATKEQLESVEALLKSTREAMDDLSVKMEDNLASKTDVAALEVLVSDLKNAMDEAKVAKDAEASKETENVTKPDVDAVAMIALEIRDKIAAMHDADPEALPSKADVEQLTGLLHDFRDSHEKLKENYENDVQITAKCFDDRKQEAEDTITAIGVVKSYLTDVKEELQSKLDLAVLETTSLADNFKILEKTIESNFNVTGDVKELMEIVNREFERIHGTVDDVKMTTEQKNAEDNEKHAEAKTAVVSEINQKLEEKFDVIMTKYDEAQAAAEAQVKAMEEKTLEQAAILMSAKDVSDELKLSVDTLGITIASMETRFAEVMEKVNEDSQTVFTKIEEGFTKADESSQTVFTKMDEAMVKADADSQTVFTKLDEGFTKANEDSQIVLTKLDESFVKGNEDSQTVFTKLDEGFTKANEDSQTVFTKLDEGFTKVDENSQTVFTKLDEGFTKVDENSQTVFMKLDEGFTKVDESSQTVFTKLDEGFLRFDDVETRTAAKEEHQLTRDEVAKVVEAINGVSIETTEFHPKFMVTLQEVVALINQHHEETQKAQENAHEQLRNTHEQSRSLTEELRSSFTALPALMPPPPEMPEPAEKYDDSLVREKLDELVSHITALPTLLPPPPEIPEPPESYDDSHVQEKLDQLMNHVTETKEATNQLDRLDKIHEQVLATAAEVSEFVHSQTRLITEGHESRQKEAEEVALLLERRMADKEHLENDIQGLASEKETLLAVIETLRSERDALAAQKARLASNVAALETANAIRKEELHDMDQKADALERRILEGIMNQSRVMLMAKGHNARAVPQETARVVSNMLQSTVSQIPPPSVASQGLNMALKARQAPGKRNGGAPTKVPAGRRVMSLNPITNNTPTGAQAYRAPVPVPTASFGGLMKRSQSVRTPGQRKVSWNSLPDKDKRSISASTRHDDKENSVISEEYSDDEHYDDGASEARTERRQSHITDGESGLPISSYAGSVSEDDRRTSRGSVITGTDHDYGTGSEYTGTGSYMTGSEADERRTSYGGSVRSTLGAETIEEGSEGSEGSEGGEGGEEIEEAAPSELDVEGEIAELAQRKMAIFAAPSDSGLGADMPTAGMSGSETDYFRRKAEDAD</sequence>
<dbReference type="PANTHER" id="PTHR43941:SF1">
    <property type="entry name" value="STRUCTURAL MAINTENANCE OF CHROMOSOMES PROTEIN 2"/>
    <property type="match status" value="1"/>
</dbReference>
<feature type="region of interest" description="Disordered" evidence="2">
    <location>
        <begin position="2510"/>
        <end position="2539"/>
    </location>
</feature>
<dbReference type="Proteomes" id="UP000490939">
    <property type="component" value="Unassembled WGS sequence"/>
</dbReference>